<feature type="domain" description="RRM" evidence="6">
    <location>
        <begin position="85"/>
        <end position="168"/>
    </location>
</feature>
<evidence type="ECO:0000256" key="3">
    <source>
        <dbReference type="ARBA" id="ARBA00023187"/>
    </source>
</evidence>
<dbReference type="SUPFAM" id="SSF54928">
    <property type="entry name" value="RNA-binding domain, RBD"/>
    <property type="match status" value="3"/>
</dbReference>
<dbReference type="SMART" id="SM00360">
    <property type="entry name" value="RRM"/>
    <property type="match status" value="2"/>
</dbReference>
<dbReference type="AlphaFoldDB" id="A0A2R6XP33"/>
<evidence type="ECO:0000259" key="6">
    <source>
        <dbReference type="PROSITE" id="PS50102"/>
    </source>
</evidence>
<dbReference type="Proteomes" id="UP000244005">
    <property type="component" value="Unassembled WGS sequence"/>
</dbReference>
<dbReference type="GO" id="GO:0016607">
    <property type="term" value="C:nuclear speck"/>
    <property type="evidence" value="ECO:0000318"/>
    <property type="project" value="GO_Central"/>
</dbReference>
<protein>
    <recommendedName>
        <fullName evidence="6">RRM domain-containing protein</fullName>
    </recommendedName>
</protein>
<keyword evidence="1" id="KW-0507">mRNA processing</keyword>
<dbReference type="GO" id="GO:0030628">
    <property type="term" value="F:pre-mRNA 3'-splice site binding"/>
    <property type="evidence" value="ECO:0000318"/>
    <property type="project" value="GO_Central"/>
</dbReference>
<organism evidence="7 8">
    <name type="scientific">Marchantia polymorpha</name>
    <name type="common">Common liverwort</name>
    <name type="synonym">Marchantia aquatica</name>
    <dbReference type="NCBI Taxonomy" id="3197"/>
    <lineage>
        <taxon>Eukaryota</taxon>
        <taxon>Viridiplantae</taxon>
        <taxon>Streptophyta</taxon>
        <taxon>Embryophyta</taxon>
        <taxon>Marchantiophyta</taxon>
        <taxon>Marchantiopsida</taxon>
        <taxon>Marchantiidae</taxon>
        <taxon>Marchantiales</taxon>
        <taxon>Marchantiaceae</taxon>
        <taxon>Marchantia</taxon>
    </lineage>
</organism>
<dbReference type="InterPro" id="IPR000504">
    <property type="entry name" value="RRM_dom"/>
</dbReference>
<feature type="domain" description="RRM" evidence="6">
    <location>
        <begin position="196"/>
        <end position="274"/>
    </location>
</feature>
<dbReference type="PROSITE" id="PS50102">
    <property type="entry name" value="RRM"/>
    <property type="match status" value="2"/>
</dbReference>
<name>A0A2R6XP33_MARPO</name>
<sequence length="602" mass="64400">MDRSMVAAISAAHQAAAHQAAIQHAAAVASVTPLVSGSVHLSPGATSASASCGLTPAPTMIPSLLHQVNPAVTAVTLTQATRPLRRLYVGNVPATVSDGELLEFMNAAMLSANANHLAGTKPCINCTVNVDKSYAFAEFITPEDATAALAFDGVTLHGTTLKIRRPKDFAQPANGGAENASPILDMVSSTVADSPRKVFVGGISSSLSSEKVKEIVTAFGQLKAYHWEVDKTKQPSQAYAFLEYMDPTATPKACAGLNGMKLGTSFLTVVQATPDASLEVDYTAVPSYRVPEHARPLLQAPSRILELQNMVTEDELHLMSKQDLDEIIEDIRLECSRFGNVKSMHLVQSRTPHYHGTEKITPPCSREDPGSEGRFTTGSASVEQVVALVQQSALSVGDSPNENLLSFPSQETGGSCYEQADEKNRITKSDLLCYGEVTKISGDKSRCSGIFGIISTDTSGAQTPNTLTTLEDFDCESTYLAATSGSKPAKDVEGDTPSDFYERSTDSARIGASKEGSDASPREVGFLHVGKVYVEFSREESACQAAHALHGRTFAGRKVWVSYFPLKVYQKKFHKGLGPRTYEEKQALALAVQGHLTAHIKD</sequence>
<proteinExistence type="predicted"/>
<dbReference type="GO" id="GO:0000245">
    <property type="term" value="P:spliceosomal complex assembly"/>
    <property type="evidence" value="ECO:0000318"/>
    <property type="project" value="GO_Central"/>
</dbReference>
<dbReference type="GO" id="GO:0008187">
    <property type="term" value="F:poly-pyrimidine tract binding"/>
    <property type="evidence" value="ECO:0000318"/>
    <property type="project" value="GO_Central"/>
</dbReference>
<evidence type="ECO:0000256" key="1">
    <source>
        <dbReference type="ARBA" id="ARBA00022664"/>
    </source>
</evidence>
<dbReference type="OrthoDB" id="10266058at2759"/>
<dbReference type="CDD" id="cd12230">
    <property type="entry name" value="RRM1_U2AF65"/>
    <property type="match status" value="1"/>
</dbReference>
<dbReference type="GO" id="GO:0089701">
    <property type="term" value="C:U2AF complex"/>
    <property type="evidence" value="ECO:0000318"/>
    <property type="project" value="GO_Central"/>
</dbReference>
<dbReference type="PANTHER" id="PTHR23139">
    <property type="entry name" value="RNA-BINDING PROTEIN"/>
    <property type="match status" value="1"/>
</dbReference>
<dbReference type="GO" id="GO:0000243">
    <property type="term" value="C:commitment complex"/>
    <property type="evidence" value="ECO:0000318"/>
    <property type="project" value="GO_Central"/>
</dbReference>
<feature type="region of interest" description="Disordered" evidence="5">
    <location>
        <begin position="352"/>
        <end position="374"/>
    </location>
</feature>
<gene>
    <name evidence="7" type="ORF">MARPO_0007s0229</name>
</gene>
<dbReference type="Gene3D" id="3.30.70.330">
    <property type="match status" value="4"/>
</dbReference>
<reference evidence="8" key="1">
    <citation type="journal article" date="2017" name="Cell">
        <title>Insights into land plant evolution garnered from the Marchantia polymorpha genome.</title>
        <authorList>
            <person name="Bowman J.L."/>
            <person name="Kohchi T."/>
            <person name="Yamato K.T."/>
            <person name="Jenkins J."/>
            <person name="Shu S."/>
            <person name="Ishizaki K."/>
            <person name="Yamaoka S."/>
            <person name="Nishihama R."/>
            <person name="Nakamura Y."/>
            <person name="Berger F."/>
            <person name="Adam C."/>
            <person name="Aki S.S."/>
            <person name="Althoff F."/>
            <person name="Araki T."/>
            <person name="Arteaga-Vazquez M.A."/>
            <person name="Balasubrmanian S."/>
            <person name="Barry K."/>
            <person name="Bauer D."/>
            <person name="Boehm C.R."/>
            <person name="Briginshaw L."/>
            <person name="Caballero-Perez J."/>
            <person name="Catarino B."/>
            <person name="Chen F."/>
            <person name="Chiyoda S."/>
            <person name="Chovatia M."/>
            <person name="Davies K.M."/>
            <person name="Delmans M."/>
            <person name="Demura T."/>
            <person name="Dierschke T."/>
            <person name="Dolan L."/>
            <person name="Dorantes-Acosta A.E."/>
            <person name="Eklund D.M."/>
            <person name="Florent S.N."/>
            <person name="Flores-Sandoval E."/>
            <person name="Fujiyama A."/>
            <person name="Fukuzawa H."/>
            <person name="Galik B."/>
            <person name="Grimanelli D."/>
            <person name="Grimwood J."/>
            <person name="Grossniklaus U."/>
            <person name="Hamada T."/>
            <person name="Haseloff J."/>
            <person name="Hetherington A.J."/>
            <person name="Higo A."/>
            <person name="Hirakawa Y."/>
            <person name="Hundley H.N."/>
            <person name="Ikeda Y."/>
            <person name="Inoue K."/>
            <person name="Inoue S.I."/>
            <person name="Ishida S."/>
            <person name="Jia Q."/>
            <person name="Kakita M."/>
            <person name="Kanazawa T."/>
            <person name="Kawai Y."/>
            <person name="Kawashima T."/>
            <person name="Kennedy M."/>
            <person name="Kinose K."/>
            <person name="Kinoshita T."/>
            <person name="Kohara Y."/>
            <person name="Koide E."/>
            <person name="Komatsu K."/>
            <person name="Kopischke S."/>
            <person name="Kubo M."/>
            <person name="Kyozuka J."/>
            <person name="Lagercrantz U."/>
            <person name="Lin S.S."/>
            <person name="Lindquist E."/>
            <person name="Lipzen A.M."/>
            <person name="Lu C.W."/>
            <person name="De Luna E."/>
            <person name="Martienssen R.A."/>
            <person name="Minamino N."/>
            <person name="Mizutani M."/>
            <person name="Mizutani M."/>
            <person name="Mochizuki N."/>
            <person name="Monte I."/>
            <person name="Mosher R."/>
            <person name="Nagasaki H."/>
            <person name="Nakagami H."/>
            <person name="Naramoto S."/>
            <person name="Nishitani K."/>
            <person name="Ohtani M."/>
            <person name="Okamoto T."/>
            <person name="Okumura M."/>
            <person name="Phillips J."/>
            <person name="Pollak B."/>
            <person name="Reinders A."/>
            <person name="Rovekamp M."/>
            <person name="Sano R."/>
            <person name="Sawa S."/>
            <person name="Schmid M.W."/>
            <person name="Shirakawa M."/>
            <person name="Solano R."/>
            <person name="Spunde A."/>
            <person name="Suetsugu N."/>
            <person name="Sugano S."/>
            <person name="Sugiyama A."/>
            <person name="Sun R."/>
            <person name="Suzuki Y."/>
            <person name="Takenaka M."/>
            <person name="Takezawa D."/>
            <person name="Tomogane H."/>
            <person name="Tsuzuki M."/>
            <person name="Ueda T."/>
            <person name="Umeda M."/>
            <person name="Ward J.M."/>
            <person name="Watanabe Y."/>
            <person name="Yazaki K."/>
            <person name="Yokoyama R."/>
            <person name="Yoshitake Y."/>
            <person name="Yotsui I."/>
            <person name="Zachgo S."/>
            <person name="Schmutz J."/>
        </authorList>
    </citation>
    <scope>NUCLEOTIDE SEQUENCE [LARGE SCALE GENOMIC DNA]</scope>
    <source>
        <strain evidence="8">Tak-1</strain>
    </source>
</reference>
<dbReference type="Pfam" id="PF00076">
    <property type="entry name" value="RRM_1"/>
    <property type="match status" value="1"/>
</dbReference>
<feature type="region of interest" description="Disordered" evidence="5">
    <location>
        <begin position="485"/>
        <end position="520"/>
    </location>
</feature>
<dbReference type="EMBL" id="KZ772679">
    <property type="protein sequence ID" value="PTQ47865.1"/>
    <property type="molecule type" value="Genomic_DNA"/>
</dbReference>
<accession>A0A2R6XP33</accession>
<evidence type="ECO:0000256" key="2">
    <source>
        <dbReference type="ARBA" id="ARBA00022884"/>
    </source>
</evidence>
<evidence type="ECO:0000313" key="7">
    <source>
        <dbReference type="EMBL" id="PTQ47865.1"/>
    </source>
</evidence>
<keyword evidence="8" id="KW-1185">Reference proteome</keyword>
<dbReference type="InterPro" id="IPR035979">
    <property type="entry name" value="RBD_domain_sf"/>
</dbReference>
<dbReference type="GO" id="GO:0071004">
    <property type="term" value="C:U2-type prespliceosome"/>
    <property type="evidence" value="ECO:0000318"/>
    <property type="project" value="GO_Central"/>
</dbReference>
<evidence type="ECO:0000256" key="5">
    <source>
        <dbReference type="SAM" id="MobiDB-lite"/>
    </source>
</evidence>
<keyword evidence="2 4" id="KW-0694">RNA-binding</keyword>
<dbReference type="Gramene" id="Mp3g02400.1">
    <property type="protein sequence ID" value="Mp3g02400.1.cds"/>
    <property type="gene ID" value="Mp3g02400"/>
</dbReference>
<evidence type="ECO:0000256" key="4">
    <source>
        <dbReference type="PROSITE-ProRule" id="PRU00176"/>
    </source>
</evidence>
<keyword evidence="3" id="KW-0508">mRNA splicing</keyword>
<evidence type="ECO:0000313" key="8">
    <source>
        <dbReference type="Proteomes" id="UP000244005"/>
    </source>
</evidence>
<dbReference type="InterPro" id="IPR012677">
    <property type="entry name" value="Nucleotide-bd_a/b_plait_sf"/>
</dbReference>
<dbReference type="OMA" id="FLEYMDP"/>